<evidence type="ECO:0000259" key="6">
    <source>
        <dbReference type="SMART" id="SM00642"/>
    </source>
</evidence>
<evidence type="ECO:0000256" key="4">
    <source>
        <dbReference type="ARBA" id="ARBA00023180"/>
    </source>
</evidence>
<comment type="catalytic activity">
    <reaction evidence="1">
        <text>Hydrolysis of terminal, non-reducing (1-&gt;4)-linked alpha-D-glucose residues with release of alpha-D-glucose.</text>
        <dbReference type="EC" id="3.2.1.20"/>
    </reaction>
</comment>
<evidence type="ECO:0000256" key="5">
    <source>
        <dbReference type="ARBA" id="ARBA00023295"/>
    </source>
</evidence>
<keyword evidence="4" id="KW-0325">Glycoprotein</keyword>
<dbReference type="Gene3D" id="2.60.40.1180">
    <property type="entry name" value="Golgi alpha-mannosidase II"/>
    <property type="match status" value="1"/>
</dbReference>
<dbReference type="Proteomes" id="UP000325440">
    <property type="component" value="Unassembled WGS sequence"/>
</dbReference>
<evidence type="ECO:0000256" key="3">
    <source>
        <dbReference type="ARBA" id="ARBA00012741"/>
    </source>
</evidence>
<evidence type="ECO:0000256" key="1">
    <source>
        <dbReference type="ARBA" id="ARBA00001657"/>
    </source>
</evidence>
<dbReference type="InterPro" id="IPR006047">
    <property type="entry name" value="GH13_cat_dom"/>
</dbReference>
<dbReference type="SUPFAM" id="SSF51445">
    <property type="entry name" value="(Trans)glycosidases"/>
    <property type="match status" value="1"/>
</dbReference>
<evidence type="ECO:0000313" key="7">
    <source>
        <dbReference type="EMBL" id="VVC30060.1"/>
    </source>
</evidence>
<protein>
    <recommendedName>
        <fullName evidence="3">alpha-glucosidase</fullName>
        <ecNumber evidence="3">3.2.1.20</ecNumber>
    </recommendedName>
</protein>
<dbReference type="GO" id="GO:0004558">
    <property type="term" value="F:alpha-1,4-glucosidase activity"/>
    <property type="evidence" value="ECO:0007669"/>
    <property type="project" value="UniProtKB-EC"/>
</dbReference>
<dbReference type="OrthoDB" id="1740265at2759"/>
<accession>A0A5E4MCS6</accession>
<dbReference type="InterPro" id="IPR045857">
    <property type="entry name" value="O16G_dom_2"/>
</dbReference>
<dbReference type="PANTHER" id="PTHR10357">
    <property type="entry name" value="ALPHA-AMYLASE FAMILY MEMBER"/>
    <property type="match status" value="1"/>
</dbReference>
<dbReference type="InterPro" id="IPR013780">
    <property type="entry name" value="Glyco_hydro_b"/>
</dbReference>
<dbReference type="GO" id="GO:0005975">
    <property type="term" value="P:carbohydrate metabolic process"/>
    <property type="evidence" value="ECO:0007669"/>
    <property type="project" value="InterPro"/>
</dbReference>
<dbReference type="EC" id="3.2.1.20" evidence="3"/>
<dbReference type="AlphaFoldDB" id="A0A5E4MCS6"/>
<gene>
    <name evidence="7" type="ORF">CINCED_3A024361</name>
</gene>
<evidence type="ECO:0000256" key="2">
    <source>
        <dbReference type="ARBA" id="ARBA00008061"/>
    </source>
</evidence>
<reference evidence="7 8" key="1">
    <citation type="submission" date="2019-08" db="EMBL/GenBank/DDBJ databases">
        <authorList>
            <person name="Alioto T."/>
            <person name="Alioto T."/>
            <person name="Gomez Garrido J."/>
        </authorList>
    </citation>
    <scope>NUCLEOTIDE SEQUENCE [LARGE SCALE GENOMIC DNA]</scope>
</reference>
<keyword evidence="8" id="KW-1185">Reference proteome</keyword>
<keyword evidence="5" id="KW-0326">Glycosidase</keyword>
<dbReference type="Gene3D" id="3.90.400.10">
    <property type="entry name" value="Oligo-1,6-glucosidase, Domain 2"/>
    <property type="match status" value="1"/>
</dbReference>
<dbReference type="InterPro" id="IPR017853">
    <property type="entry name" value="GH"/>
</dbReference>
<dbReference type="CDD" id="cd11328">
    <property type="entry name" value="AmyAc_maltase"/>
    <property type="match status" value="1"/>
</dbReference>
<feature type="domain" description="Glycosyl hydrolase family 13 catalytic" evidence="6">
    <location>
        <begin position="73"/>
        <end position="470"/>
    </location>
</feature>
<keyword evidence="7" id="KW-0378">Hydrolase</keyword>
<evidence type="ECO:0000313" key="8">
    <source>
        <dbReference type="Proteomes" id="UP000325440"/>
    </source>
</evidence>
<proteinExistence type="inferred from homology"/>
<dbReference type="SMART" id="SM00642">
    <property type="entry name" value="Aamy"/>
    <property type="match status" value="1"/>
</dbReference>
<comment type="similarity">
    <text evidence="2">Belongs to the glycosyl hydrolase 13 family.</text>
</comment>
<dbReference type="FunFam" id="3.90.400.10:FF:000001">
    <property type="entry name" value="Maltase A3, isoform A"/>
    <property type="match status" value="1"/>
</dbReference>
<sequence>MYSQFLSQKSGLSTMRTYQIYSARKNKMEIFSVRWIFILAAFTSSSITFGDETIVFPGMKPDNEWWSNTIIYQVYPRSFKDSDNDGIGDLKGITQSLDHFVDLGVGAVWINPILKSPMDDLGYDVENYTVIDPIFGTMDDFDELISELNKRGLKLILELVPNHSSYKCEWFQKSINQQGKYKDYYVWRNASNQHQLSNSSVTPLPPNNWLCTFGQSAWTWNTERKQFYLHQFSDKQPDFNFRTPEVHMEFFKIMEFWMDRGVAGFRFNAVGKLYENANFTDEPHSVGRESWPKYYSLTHEYTNDVPENVETILEWRKFMDNYSKKKNTFPRLLVADVHYRACVYSLAPYFGNSNHPGAQIPLNYHLLTIPRKEEIVESIDFAIQFWFDVIPANNTPNWVMESIDTDRISSKYGPEAVQIFTALKLALPGVEVTYYGSEIGMENTYVRPKQIQDSKVTGDQKNAVSRDFARTPMQWNDMTNAGFTKAKKSWLPVNSNYYRLNVEAQKQQPNSNYNFYKKMSELRRTDTLKYGGVQLYNITDSVYIIKRFLSKRETYLVVVNFGSETETINLSNVMRNLNEKFYVYLGSANSAYSKGNVISTISAVDKLLKLRPKSAVVLTDNADMTKSAANGYGLKMGSTIISLLCAWLLYITYF</sequence>
<name>A0A5E4MCS6_9HEMI</name>
<dbReference type="Gene3D" id="3.20.20.80">
    <property type="entry name" value="Glycosidases"/>
    <property type="match status" value="1"/>
</dbReference>
<dbReference type="Pfam" id="PF00128">
    <property type="entry name" value="Alpha-amylase"/>
    <property type="match status" value="1"/>
</dbReference>
<organism evidence="7 8">
    <name type="scientific">Cinara cedri</name>
    <dbReference type="NCBI Taxonomy" id="506608"/>
    <lineage>
        <taxon>Eukaryota</taxon>
        <taxon>Metazoa</taxon>
        <taxon>Ecdysozoa</taxon>
        <taxon>Arthropoda</taxon>
        <taxon>Hexapoda</taxon>
        <taxon>Insecta</taxon>
        <taxon>Pterygota</taxon>
        <taxon>Neoptera</taxon>
        <taxon>Paraneoptera</taxon>
        <taxon>Hemiptera</taxon>
        <taxon>Sternorrhyncha</taxon>
        <taxon>Aphidomorpha</taxon>
        <taxon>Aphidoidea</taxon>
        <taxon>Aphididae</taxon>
        <taxon>Lachninae</taxon>
        <taxon>Cinara</taxon>
    </lineage>
</organism>
<dbReference type="EMBL" id="CABPRJ010000504">
    <property type="protein sequence ID" value="VVC30060.1"/>
    <property type="molecule type" value="Genomic_DNA"/>
</dbReference>
<dbReference type="PANTHER" id="PTHR10357:SF179">
    <property type="entry name" value="NEUTRAL AND BASIC AMINO ACID TRANSPORT PROTEIN RBAT"/>
    <property type="match status" value="1"/>
</dbReference>